<dbReference type="InterPro" id="IPR013126">
    <property type="entry name" value="Hsp_70_fam"/>
</dbReference>
<dbReference type="AlphaFoldDB" id="A0A835GZC9"/>
<accession>A0A835GZC9</accession>
<organism evidence="4 5">
    <name type="scientific">Coptis chinensis</name>
    <dbReference type="NCBI Taxonomy" id="261450"/>
    <lineage>
        <taxon>Eukaryota</taxon>
        <taxon>Viridiplantae</taxon>
        <taxon>Streptophyta</taxon>
        <taxon>Embryophyta</taxon>
        <taxon>Tracheophyta</taxon>
        <taxon>Spermatophyta</taxon>
        <taxon>Magnoliopsida</taxon>
        <taxon>Ranunculales</taxon>
        <taxon>Ranunculaceae</taxon>
        <taxon>Coptidoideae</taxon>
        <taxon>Coptis</taxon>
    </lineage>
</organism>
<dbReference type="GO" id="GO:0005829">
    <property type="term" value="C:cytosol"/>
    <property type="evidence" value="ECO:0007669"/>
    <property type="project" value="TreeGrafter"/>
</dbReference>
<evidence type="ECO:0000256" key="2">
    <source>
        <dbReference type="ARBA" id="ARBA00022840"/>
    </source>
</evidence>
<dbReference type="InterPro" id="IPR029047">
    <property type="entry name" value="HSP70_peptide-bd_sf"/>
</dbReference>
<dbReference type="Gene3D" id="2.60.34.10">
    <property type="entry name" value="Substrate Binding Domain Of DNAk, Chain A, domain 1"/>
    <property type="match status" value="1"/>
</dbReference>
<keyword evidence="5" id="KW-1185">Reference proteome</keyword>
<evidence type="ECO:0000256" key="1">
    <source>
        <dbReference type="ARBA" id="ARBA00022741"/>
    </source>
</evidence>
<dbReference type="GO" id="GO:0140662">
    <property type="term" value="F:ATP-dependent protein folding chaperone"/>
    <property type="evidence" value="ECO:0007669"/>
    <property type="project" value="InterPro"/>
</dbReference>
<evidence type="ECO:0000256" key="3">
    <source>
        <dbReference type="SAM" id="MobiDB-lite"/>
    </source>
</evidence>
<evidence type="ECO:0000313" key="4">
    <source>
        <dbReference type="EMBL" id="KAF9589701.1"/>
    </source>
</evidence>
<name>A0A835GZC9_9MAGN</name>
<dbReference type="PANTHER" id="PTHR45639:SF4">
    <property type="entry name" value="HSC70CB, ISOFORM G"/>
    <property type="match status" value="1"/>
</dbReference>
<gene>
    <name evidence="4" type="ORF">IFM89_027340</name>
</gene>
<dbReference type="GO" id="GO:0005634">
    <property type="term" value="C:nucleus"/>
    <property type="evidence" value="ECO:0007669"/>
    <property type="project" value="TreeGrafter"/>
</dbReference>
<comment type="caution">
    <text evidence="4">The sequence shown here is derived from an EMBL/GenBank/DDBJ whole genome shotgun (WGS) entry which is preliminary data.</text>
</comment>
<dbReference type="OrthoDB" id="1746647at2759"/>
<keyword evidence="1" id="KW-0547">Nucleotide-binding</keyword>
<keyword evidence="2" id="KW-0067">ATP-binding</keyword>
<dbReference type="PANTHER" id="PTHR45639">
    <property type="entry name" value="HSC70CB, ISOFORM G-RELATED"/>
    <property type="match status" value="1"/>
</dbReference>
<dbReference type="Proteomes" id="UP000631114">
    <property type="component" value="Unassembled WGS sequence"/>
</dbReference>
<sequence length="244" mass="27223">MRHETTAFWRMGFIRLIYGRMIVNVAFVDVGHARILMKCCSKDFVGKFKVPPKISTYTIGPFQSTKDERAKLKVKVKLNLHGIVAIESATLMEEEVEAPVMKEPMKMGTDETPSEVAPVETGERDVSMEDFKSAGDASGVENGAAESGDKPGQMETDAKVEAPKRKVKKTNVPISELVYGGMAAVDLQKAVEKEFEMALQDRVMEETKDKLQLIVHQEEVWLLRCLSELLATVILMKVYNSPIV</sequence>
<protein>
    <submittedName>
        <fullName evidence="4">Uncharacterized protein</fullName>
    </submittedName>
</protein>
<proteinExistence type="predicted"/>
<dbReference type="GO" id="GO:0005524">
    <property type="term" value="F:ATP binding"/>
    <property type="evidence" value="ECO:0007669"/>
    <property type="project" value="UniProtKB-KW"/>
</dbReference>
<dbReference type="EMBL" id="JADFTS010000009">
    <property type="protein sequence ID" value="KAF9589701.1"/>
    <property type="molecule type" value="Genomic_DNA"/>
</dbReference>
<evidence type="ECO:0000313" key="5">
    <source>
        <dbReference type="Proteomes" id="UP000631114"/>
    </source>
</evidence>
<reference evidence="4 5" key="1">
    <citation type="submission" date="2020-10" db="EMBL/GenBank/DDBJ databases">
        <title>The Coptis chinensis genome and diversification of protoberbering-type alkaloids.</title>
        <authorList>
            <person name="Wang B."/>
            <person name="Shu S."/>
            <person name="Song C."/>
            <person name="Liu Y."/>
        </authorList>
    </citation>
    <scope>NUCLEOTIDE SEQUENCE [LARGE SCALE GENOMIC DNA]</scope>
    <source>
        <strain evidence="4">HL-2020</strain>
        <tissue evidence="4">Leaf</tissue>
    </source>
</reference>
<feature type="region of interest" description="Disordered" evidence="3">
    <location>
        <begin position="133"/>
        <end position="164"/>
    </location>
</feature>
<feature type="region of interest" description="Disordered" evidence="3">
    <location>
        <begin position="105"/>
        <end position="124"/>
    </location>
</feature>